<evidence type="ECO:0000313" key="3">
    <source>
        <dbReference type="Proteomes" id="UP000054018"/>
    </source>
</evidence>
<evidence type="ECO:0000313" key="2">
    <source>
        <dbReference type="EMBL" id="KIK30989.1"/>
    </source>
</evidence>
<sequence>MDQRDWGGTRNLSDARGTAKLETRRRVDHESGMEVARDSRRGNIVRTATSMLCLRAAVSAKTAPWRWDFPRCQIDNYYRVSSRSDWVIYRLRPAGKLKWCQVLLVPLVC</sequence>
<proteinExistence type="predicted"/>
<name>A0A0C9ZYB8_9AGAM</name>
<reference evidence="3" key="2">
    <citation type="submission" date="2015-01" db="EMBL/GenBank/DDBJ databases">
        <title>Evolutionary Origins and Diversification of the Mycorrhizal Mutualists.</title>
        <authorList>
            <consortium name="DOE Joint Genome Institute"/>
            <consortium name="Mycorrhizal Genomics Consortium"/>
            <person name="Kohler A."/>
            <person name="Kuo A."/>
            <person name="Nagy L.G."/>
            <person name="Floudas D."/>
            <person name="Copeland A."/>
            <person name="Barry K.W."/>
            <person name="Cichocki N."/>
            <person name="Veneault-Fourrey C."/>
            <person name="LaButti K."/>
            <person name="Lindquist E.A."/>
            <person name="Lipzen A."/>
            <person name="Lundell T."/>
            <person name="Morin E."/>
            <person name="Murat C."/>
            <person name="Riley R."/>
            <person name="Ohm R."/>
            <person name="Sun H."/>
            <person name="Tunlid A."/>
            <person name="Henrissat B."/>
            <person name="Grigoriev I.V."/>
            <person name="Hibbett D.S."/>
            <person name="Martin F."/>
        </authorList>
    </citation>
    <scope>NUCLEOTIDE SEQUENCE [LARGE SCALE GENOMIC DNA]</scope>
    <source>
        <strain evidence="3">441</strain>
    </source>
</reference>
<organism evidence="2 3">
    <name type="scientific">Pisolithus microcarpus 441</name>
    <dbReference type="NCBI Taxonomy" id="765257"/>
    <lineage>
        <taxon>Eukaryota</taxon>
        <taxon>Fungi</taxon>
        <taxon>Dikarya</taxon>
        <taxon>Basidiomycota</taxon>
        <taxon>Agaricomycotina</taxon>
        <taxon>Agaricomycetes</taxon>
        <taxon>Agaricomycetidae</taxon>
        <taxon>Boletales</taxon>
        <taxon>Sclerodermatineae</taxon>
        <taxon>Pisolithaceae</taxon>
        <taxon>Pisolithus</taxon>
    </lineage>
</organism>
<accession>A0A0C9ZYB8</accession>
<dbReference type="HOGENOM" id="CLU_2184991_0_0_1"/>
<keyword evidence="3" id="KW-1185">Reference proteome</keyword>
<gene>
    <name evidence="2" type="ORF">PISMIDRAFT_669930</name>
</gene>
<feature type="region of interest" description="Disordered" evidence="1">
    <location>
        <begin position="1"/>
        <end position="25"/>
    </location>
</feature>
<dbReference type="Proteomes" id="UP000054018">
    <property type="component" value="Unassembled WGS sequence"/>
</dbReference>
<reference evidence="2 3" key="1">
    <citation type="submission" date="2014-04" db="EMBL/GenBank/DDBJ databases">
        <authorList>
            <consortium name="DOE Joint Genome Institute"/>
            <person name="Kuo A."/>
            <person name="Kohler A."/>
            <person name="Costa M.D."/>
            <person name="Nagy L.G."/>
            <person name="Floudas D."/>
            <person name="Copeland A."/>
            <person name="Barry K.W."/>
            <person name="Cichocki N."/>
            <person name="Veneault-Fourrey C."/>
            <person name="LaButti K."/>
            <person name="Lindquist E.A."/>
            <person name="Lipzen A."/>
            <person name="Lundell T."/>
            <person name="Morin E."/>
            <person name="Murat C."/>
            <person name="Sun H."/>
            <person name="Tunlid A."/>
            <person name="Henrissat B."/>
            <person name="Grigoriev I.V."/>
            <person name="Hibbett D.S."/>
            <person name="Martin F."/>
            <person name="Nordberg H.P."/>
            <person name="Cantor M.N."/>
            <person name="Hua S.X."/>
        </authorList>
    </citation>
    <scope>NUCLEOTIDE SEQUENCE [LARGE SCALE GENOMIC DNA]</scope>
    <source>
        <strain evidence="2 3">441</strain>
    </source>
</reference>
<protein>
    <submittedName>
        <fullName evidence="2">Uncharacterized protein</fullName>
    </submittedName>
</protein>
<dbReference type="EMBL" id="KN833685">
    <property type="protein sequence ID" value="KIK30989.1"/>
    <property type="molecule type" value="Genomic_DNA"/>
</dbReference>
<dbReference type="AlphaFoldDB" id="A0A0C9ZYB8"/>
<evidence type="ECO:0000256" key="1">
    <source>
        <dbReference type="SAM" id="MobiDB-lite"/>
    </source>
</evidence>